<sequence length="304" mass="33307">MPRLVTEQEFMAAKIRQPPKVEQDSRTAKRELAAARSRLPSRRALIQVSCSPRRWLQEAALRTYIQQQHHLALSKTGFPLSPAPPAESAEKLHFTWVPLVLKSSSIKPPILPKLNWLPPRLIPDIHPTTAVTREPSSSELTSPTQFNKYPSIANTSLEDFDRTFSVNARGAFLCCREAANRLKRGGGGRIILISSSLALALRPGFGAYAASKAAVEAMANILAKELKGSRITANCVAPGPIARPMASELYFAGKTEEQIKNNIEECPHGRLGEPKDVVPVVGFWATDASEWVNGQVIRANGGYI</sequence>
<protein>
    <submittedName>
        <fullName evidence="3">Short-chain type dehydrogenase/reductase</fullName>
    </submittedName>
</protein>
<dbReference type="PRINTS" id="PR00081">
    <property type="entry name" value="GDHRDH"/>
</dbReference>
<evidence type="ECO:0000313" key="3">
    <source>
        <dbReference type="EMBL" id="KAJ7971874.1"/>
    </source>
</evidence>
<comment type="similarity">
    <text evidence="1">Belongs to the short-chain dehydrogenases/reductases (SDR) family.</text>
</comment>
<dbReference type="PANTHER" id="PTHR48107">
    <property type="entry name" value="NADPH-DEPENDENT ALDEHYDE REDUCTASE-LIKE PROTEIN, CHLOROPLASTIC-RELATED"/>
    <property type="match status" value="1"/>
</dbReference>
<dbReference type="Proteomes" id="UP001163823">
    <property type="component" value="Chromosome 4"/>
</dbReference>
<dbReference type="EMBL" id="JARAOO010000004">
    <property type="protein sequence ID" value="KAJ7971874.1"/>
    <property type="molecule type" value="Genomic_DNA"/>
</dbReference>
<keyword evidence="2" id="KW-0560">Oxidoreductase</keyword>
<dbReference type="PROSITE" id="PS00061">
    <property type="entry name" value="ADH_SHORT"/>
    <property type="match status" value="1"/>
</dbReference>
<gene>
    <name evidence="3" type="ORF">O6P43_009842</name>
</gene>
<name>A0AAD7VDQ5_QUISA</name>
<dbReference type="SUPFAM" id="SSF51735">
    <property type="entry name" value="NAD(P)-binding Rossmann-fold domains"/>
    <property type="match status" value="1"/>
</dbReference>
<dbReference type="Gene3D" id="3.40.50.720">
    <property type="entry name" value="NAD(P)-binding Rossmann-like Domain"/>
    <property type="match status" value="1"/>
</dbReference>
<evidence type="ECO:0000256" key="1">
    <source>
        <dbReference type="ARBA" id="ARBA00006484"/>
    </source>
</evidence>
<proteinExistence type="inferred from homology"/>
<dbReference type="InterPro" id="IPR020904">
    <property type="entry name" value="Sc_DH/Rdtase_CS"/>
</dbReference>
<dbReference type="AlphaFoldDB" id="A0AAD7VDQ5"/>
<dbReference type="PANTHER" id="PTHR48107:SF7">
    <property type="entry name" value="RE15974P"/>
    <property type="match status" value="1"/>
</dbReference>
<evidence type="ECO:0000313" key="4">
    <source>
        <dbReference type="Proteomes" id="UP001163823"/>
    </source>
</evidence>
<evidence type="ECO:0000256" key="2">
    <source>
        <dbReference type="ARBA" id="ARBA00023002"/>
    </source>
</evidence>
<dbReference type="InterPro" id="IPR002347">
    <property type="entry name" value="SDR_fam"/>
</dbReference>
<dbReference type="KEGG" id="qsa:O6P43_009842"/>
<dbReference type="InterPro" id="IPR036291">
    <property type="entry name" value="NAD(P)-bd_dom_sf"/>
</dbReference>
<reference evidence="3" key="1">
    <citation type="journal article" date="2023" name="Science">
        <title>Elucidation of the pathway for biosynthesis of saponin adjuvants from the soapbark tree.</title>
        <authorList>
            <person name="Reed J."/>
            <person name="Orme A."/>
            <person name="El-Demerdash A."/>
            <person name="Owen C."/>
            <person name="Martin L.B.B."/>
            <person name="Misra R.C."/>
            <person name="Kikuchi S."/>
            <person name="Rejzek M."/>
            <person name="Martin A.C."/>
            <person name="Harkess A."/>
            <person name="Leebens-Mack J."/>
            <person name="Louveau T."/>
            <person name="Stephenson M.J."/>
            <person name="Osbourn A."/>
        </authorList>
    </citation>
    <scope>NUCLEOTIDE SEQUENCE</scope>
    <source>
        <strain evidence="3">S10</strain>
    </source>
</reference>
<keyword evidence="4" id="KW-1185">Reference proteome</keyword>
<dbReference type="Pfam" id="PF13561">
    <property type="entry name" value="adh_short_C2"/>
    <property type="match status" value="1"/>
</dbReference>
<organism evidence="3 4">
    <name type="scientific">Quillaja saponaria</name>
    <name type="common">Soap bark tree</name>
    <dbReference type="NCBI Taxonomy" id="32244"/>
    <lineage>
        <taxon>Eukaryota</taxon>
        <taxon>Viridiplantae</taxon>
        <taxon>Streptophyta</taxon>
        <taxon>Embryophyta</taxon>
        <taxon>Tracheophyta</taxon>
        <taxon>Spermatophyta</taxon>
        <taxon>Magnoliopsida</taxon>
        <taxon>eudicotyledons</taxon>
        <taxon>Gunneridae</taxon>
        <taxon>Pentapetalae</taxon>
        <taxon>rosids</taxon>
        <taxon>fabids</taxon>
        <taxon>Fabales</taxon>
        <taxon>Quillajaceae</taxon>
        <taxon>Quillaja</taxon>
    </lineage>
</organism>
<accession>A0AAD7VDQ5</accession>
<comment type="caution">
    <text evidence="3">The sequence shown here is derived from an EMBL/GenBank/DDBJ whole genome shotgun (WGS) entry which is preliminary data.</text>
</comment>
<dbReference type="GO" id="GO:0016614">
    <property type="term" value="F:oxidoreductase activity, acting on CH-OH group of donors"/>
    <property type="evidence" value="ECO:0007669"/>
    <property type="project" value="UniProtKB-ARBA"/>
</dbReference>